<dbReference type="EMBL" id="CM045762">
    <property type="protein sequence ID" value="KAI8010021.1"/>
    <property type="molecule type" value="Genomic_DNA"/>
</dbReference>
<evidence type="ECO:0000313" key="1">
    <source>
        <dbReference type="EMBL" id="KAI8010021.1"/>
    </source>
</evidence>
<protein>
    <submittedName>
        <fullName evidence="1">Uncharacterized protein</fullName>
    </submittedName>
</protein>
<dbReference type="Proteomes" id="UP001060215">
    <property type="component" value="Chromosome 5"/>
</dbReference>
<accession>A0ACC0HAC5</accession>
<gene>
    <name evidence="1" type="ORF">LOK49_LG06G00980</name>
</gene>
<evidence type="ECO:0000313" key="2">
    <source>
        <dbReference type="Proteomes" id="UP001060215"/>
    </source>
</evidence>
<sequence>MCSRQTSSIFRKSPSFLYNSDRNLRDSMRFRCVLDQIVPKFAVSSSELCVSDEERDRRLGGVARFGHDSCGGDRFGDCVEGLSFY</sequence>
<organism evidence="1 2">
    <name type="scientific">Camellia lanceoleosa</name>
    <dbReference type="NCBI Taxonomy" id="1840588"/>
    <lineage>
        <taxon>Eukaryota</taxon>
        <taxon>Viridiplantae</taxon>
        <taxon>Streptophyta</taxon>
        <taxon>Embryophyta</taxon>
        <taxon>Tracheophyta</taxon>
        <taxon>Spermatophyta</taxon>
        <taxon>Magnoliopsida</taxon>
        <taxon>eudicotyledons</taxon>
        <taxon>Gunneridae</taxon>
        <taxon>Pentapetalae</taxon>
        <taxon>asterids</taxon>
        <taxon>Ericales</taxon>
        <taxon>Theaceae</taxon>
        <taxon>Camellia</taxon>
    </lineage>
</organism>
<comment type="caution">
    <text evidence="1">The sequence shown here is derived from an EMBL/GenBank/DDBJ whole genome shotgun (WGS) entry which is preliminary data.</text>
</comment>
<reference evidence="1 2" key="1">
    <citation type="journal article" date="2022" name="Plant J.">
        <title>Chromosome-level genome of Camellia lanceoleosa provides a valuable resource for understanding genome evolution and self-incompatibility.</title>
        <authorList>
            <person name="Gong W."/>
            <person name="Xiao S."/>
            <person name="Wang L."/>
            <person name="Liao Z."/>
            <person name="Chang Y."/>
            <person name="Mo W."/>
            <person name="Hu G."/>
            <person name="Li W."/>
            <person name="Zhao G."/>
            <person name="Zhu H."/>
            <person name="Hu X."/>
            <person name="Ji K."/>
            <person name="Xiang X."/>
            <person name="Song Q."/>
            <person name="Yuan D."/>
            <person name="Jin S."/>
            <person name="Zhang L."/>
        </authorList>
    </citation>
    <scope>NUCLEOTIDE SEQUENCE [LARGE SCALE GENOMIC DNA]</scope>
    <source>
        <strain evidence="1">SQ_2022a</strain>
    </source>
</reference>
<proteinExistence type="predicted"/>
<keyword evidence="2" id="KW-1185">Reference proteome</keyword>
<name>A0ACC0HAC5_9ERIC</name>